<evidence type="ECO:0000313" key="3">
    <source>
        <dbReference type="Proteomes" id="UP000011599"/>
    </source>
</evidence>
<accession>L9VRN5</accession>
<evidence type="ECO:0000313" key="2">
    <source>
        <dbReference type="EMBL" id="ELY39865.1"/>
    </source>
</evidence>
<feature type="domain" description="HNH nuclease" evidence="1">
    <location>
        <begin position="11"/>
        <end position="67"/>
    </location>
</feature>
<dbReference type="AlphaFoldDB" id="L9VRN5"/>
<evidence type="ECO:0000259" key="1">
    <source>
        <dbReference type="SMART" id="SM00507"/>
    </source>
</evidence>
<reference evidence="2 3" key="1">
    <citation type="journal article" date="2014" name="PLoS Genet.">
        <title>Phylogenetically driven sequencing of extremely halophilic archaea reveals strategies for static and dynamic osmo-response.</title>
        <authorList>
            <person name="Becker E.A."/>
            <person name="Seitzer P.M."/>
            <person name="Tritt A."/>
            <person name="Larsen D."/>
            <person name="Krusor M."/>
            <person name="Yao A.I."/>
            <person name="Wu D."/>
            <person name="Madern D."/>
            <person name="Eisen J.A."/>
            <person name="Darling A.E."/>
            <person name="Facciotti M.T."/>
        </authorList>
    </citation>
    <scope>NUCLEOTIDE SEQUENCE [LARGE SCALE GENOMIC DNA]</scope>
    <source>
        <strain evidence="2 3">GA33</strain>
    </source>
</reference>
<dbReference type="SMART" id="SM00507">
    <property type="entry name" value="HNHc"/>
    <property type="match status" value="1"/>
</dbReference>
<sequence>MGAGYPSDWNQRRKKIYQRDNYTCQDCGEKGGSRGDSELHAHHIVPKSKGGSHKLKNLTTLCKDCHGKRHSWMGATTHRPQKGFWSRMYKSADEELNEFYGGCPNCTEANLTVRWEQITAKEEAKVLQCSSCGAMYDERITQDGARQNLELVRVENTEKIEPTTAGTIQEFKRYRIRGRMHSRTQATDIFGSCPTCGKSAAVTLNSILFIKFFKCNSCGTKLRKRILRSEWIMTSGNESDVGSVLPLFEWKKKAREQSKSRDDLEIKN</sequence>
<dbReference type="InterPro" id="IPR002711">
    <property type="entry name" value="HNH"/>
</dbReference>
<comment type="caution">
    <text evidence="2">The sequence shown here is derived from an EMBL/GenBank/DDBJ whole genome shotgun (WGS) entry which is preliminary data.</text>
</comment>
<dbReference type="GO" id="GO:0008270">
    <property type="term" value="F:zinc ion binding"/>
    <property type="evidence" value="ECO:0007669"/>
    <property type="project" value="InterPro"/>
</dbReference>
<protein>
    <submittedName>
        <fullName evidence="2">HNH endonuclease</fullName>
    </submittedName>
</protein>
<gene>
    <name evidence="2" type="ORF">C496_14346</name>
</gene>
<dbReference type="GO" id="GO:0003676">
    <property type="term" value="F:nucleic acid binding"/>
    <property type="evidence" value="ECO:0007669"/>
    <property type="project" value="InterPro"/>
</dbReference>
<dbReference type="InterPro" id="IPR003615">
    <property type="entry name" value="HNH_nuc"/>
</dbReference>
<organism evidence="2 3">
    <name type="scientific">Natronorubrum tibetense GA33</name>
    <dbReference type="NCBI Taxonomy" id="1114856"/>
    <lineage>
        <taxon>Archaea</taxon>
        <taxon>Methanobacteriati</taxon>
        <taxon>Methanobacteriota</taxon>
        <taxon>Stenosarchaea group</taxon>
        <taxon>Halobacteria</taxon>
        <taxon>Halobacteriales</taxon>
        <taxon>Natrialbaceae</taxon>
        <taxon>Natronorubrum</taxon>
    </lineage>
</organism>
<keyword evidence="2" id="KW-0378">Hydrolase</keyword>
<dbReference type="eggNOG" id="arCOG03898">
    <property type="taxonomic scope" value="Archaea"/>
</dbReference>
<dbReference type="CDD" id="cd00085">
    <property type="entry name" value="HNHc"/>
    <property type="match status" value="1"/>
</dbReference>
<dbReference type="EMBL" id="AOHW01000036">
    <property type="protein sequence ID" value="ELY39865.1"/>
    <property type="molecule type" value="Genomic_DNA"/>
</dbReference>
<dbReference type="Gene3D" id="1.10.30.50">
    <property type="match status" value="1"/>
</dbReference>
<dbReference type="Proteomes" id="UP000011599">
    <property type="component" value="Unassembled WGS sequence"/>
</dbReference>
<dbReference type="Pfam" id="PF01844">
    <property type="entry name" value="HNH"/>
    <property type="match status" value="1"/>
</dbReference>
<dbReference type="OrthoDB" id="11472at2157"/>
<keyword evidence="2" id="KW-0540">Nuclease</keyword>
<dbReference type="InterPro" id="IPR052892">
    <property type="entry name" value="NA-targeting_endonuclease"/>
</dbReference>
<dbReference type="STRING" id="1114856.GCA_000383975_03305"/>
<dbReference type="PANTHER" id="PTHR33877">
    <property type="entry name" value="SLL1193 PROTEIN"/>
    <property type="match status" value="1"/>
</dbReference>
<dbReference type="GO" id="GO:0004519">
    <property type="term" value="F:endonuclease activity"/>
    <property type="evidence" value="ECO:0007669"/>
    <property type="project" value="UniProtKB-KW"/>
</dbReference>
<proteinExistence type="predicted"/>
<name>L9VRN5_9EURY</name>
<keyword evidence="3" id="KW-1185">Reference proteome</keyword>
<keyword evidence="2" id="KW-0255">Endonuclease</keyword>
<dbReference type="PANTHER" id="PTHR33877:SF2">
    <property type="entry name" value="OS07G0170200 PROTEIN"/>
    <property type="match status" value="1"/>
</dbReference>